<dbReference type="HOGENOM" id="CLU_159245_1_1_7"/>
<evidence type="ECO:0000313" key="2">
    <source>
        <dbReference type="EMBL" id="ETX08004.1"/>
    </source>
</evidence>
<feature type="domain" description="DUF5615" evidence="1">
    <location>
        <begin position="3"/>
        <end position="95"/>
    </location>
</feature>
<proteinExistence type="predicted"/>
<organism evidence="2 3">
    <name type="scientific">Candidatus Entotheonella gemina</name>
    <dbReference type="NCBI Taxonomy" id="1429439"/>
    <lineage>
        <taxon>Bacteria</taxon>
        <taxon>Pseudomonadati</taxon>
        <taxon>Nitrospinota/Tectimicrobiota group</taxon>
        <taxon>Candidatus Tectimicrobiota</taxon>
        <taxon>Candidatus Entotheonellia</taxon>
        <taxon>Candidatus Entotheonellales</taxon>
        <taxon>Candidatus Entotheonellaceae</taxon>
        <taxon>Candidatus Entotheonella</taxon>
    </lineage>
</organism>
<evidence type="ECO:0000313" key="3">
    <source>
        <dbReference type="Proteomes" id="UP000019140"/>
    </source>
</evidence>
<accession>W4MCC0</accession>
<dbReference type="PATRIC" id="fig|1429439.4.peg.1358"/>
<protein>
    <recommendedName>
        <fullName evidence="1">DUF5615 domain-containing protein</fullName>
    </recommendedName>
</protein>
<name>W4MCC0_9BACT</name>
<gene>
    <name evidence="2" type="ORF">ETSY2_07935</name>
</gene>
<keyword evidence="3" id="KW-1185">Reference proteome</keyword>
<evidence type="ECO:0000259" key="1">
    <source>
        <dbReference type="Pfam" id="PF18480"/>
    </source>
</evidence>
<dbReference type="Proteomes" id="UP000019140">
    <property type="component" value="Unassembled WGS sequence"/>
</dbReference>
<comment type="caution">
    <text evidence="2">The sequence shown here is derived from an EMBL/GenBank/DDBJ whole genome shotgun (WGS) entry which is preliminary data.</text>
</comment>
<dbReference type="Pfam" id="PF18480">
    <property type="entry name" value="DUF5615"/>
    <property type="match status" value="1"/>
</dbReference>
<dbReference type="EMBL" id="AZHX01000322">
    <property type="protein sequence ID" value="ETX08004.1"/>
    <property type="molecule type" value="Genomic_DNA"/>
</dbReference>
<dbReference type="AlphaFoldDB" id="W4MCC0"/>
<dbReference type="InterPro" id="IPR041049">
    <property type="entry name" value="DUF5615"/>
</dbReference>
<reference evidence="2 3" key="1">
    <citation type="journal article" date="2014" name="Nature">
        <title>An environmental bacterial taxon with a large and distinct metabolic repertoire.</title>
        <authorList>
            <person name="Wilson M.C."/>
            <person name="Mori T."/>
            <person name="Ruckert C."/>
            <person name="Uria A.R."/>
            <person name="Helf M.J."/>
            <person name="Takada K."/>
            <person name="Gernert C."/>
            <person name="Steffens U.A."/>
            <person name="Heycke N."/>
            <person name="Schmitt S."/>
            <person name="Rinke C."/>
            <person name="Helfrich E.J."/>
            <person name="Brachmann A.O."/>
            <person name="Gurgui C."/>
            <person name="Wakimoto T."/>
            <person name="Kracht M."/>
            <person name="Crusemann M."/>
            <person name="Hentschel U."/>
            <person name="Abe I."/>
            <person name="Matsunaga S."/>
            <person name="Kalinowski J."/>
            <person name="Takeyama H."/>
            <person name="Piel J."/>
        </authorList>
    </citation>
    <scope>NUCLEOTIDE SEQUENCE [LARGE SCALE GENOMIC DNA]</scope>
    <source>
        <strain evidence="3">TSY2</strain>
    </source>
</reference>
<sequence length="99" mass="11167">MDPAIADGLRRRGINVTTTIDAELLAAGDDDHLAFALQEERVIVTHDQDFLRKHQQGIAHPGIAYCHLRSRSVGEIIRSLILIWKILTPEDMQGHVEYL</sequence>